<keyword evidence="3" id="KW-0813">Transport</keyword>
<evidence type="ECO:0000256" key="5">
    <source>
        <dbReference type="ARBA" id="ARBA00022989"/>
    </source>
</evidence>
<dbReference type="InterPro" id="IPR045035">
    <property type="entry name" value="YSL-like"/>
</dbReference>
<dbReference type="AlphaFoldDB" id="A0A2V0P4V0"/>
<feature type="transmembrane region" description="Helical" evidence="7">
    <location>
        <begin position="208"/>
        <end position="232"/>
    </location>
</feature>
<keyword evidence="5 7" id="KW-1133">Transmembrane helix</keyword>
<evidence type="ECO:0000313" key="8">
    <source>
        <dbReference type="EMBL" id="GBF92880.1"/>
    </source>
</evidence>
<dbReference type="InterPro" id="IPR004813">
    <property type="entry name" value="OPT"/>
</dbReference>
<sequence length="252" mass="25556">MALPNAYGCGLVDWDGAATFGKLALFAFAGWAGKDGGGLISGLGICGVVLSCCSAAAVMMQGFRTGYITTTSPRTMIAAQAIGALMGCFLAPLAFFLIWSTGQVGIKEGPYSNPFGDVYRSMAVLGAEGFGALPKHCALLMGVLFAASLAICGARDALPRRYARFVPSPMAMGIPFYLGANNALNFWLGALIVHAWEWRDAAGADAYAAVAGSGLLIGGGVFSLPAAILALAGAAPPVCMSFAPGAAKGGAR</sequence>
<feature type="transmembrane region" description="Helical" evidence="7">
    <location>
        <begin position="75"/>
        <end position="99"/>
    </location>
</feature>
<evidence type="ECO:0000256" key="6">
    <source>
        <dbReference type="ARBA" id="ARBA00023136"/>
    </source>
</evidence>
<comment type="caution">
    <text evidence="8">The sequence shown here is derived from an EMBL/GenBank/DDBJ whole genome shotgun (WGS) entry which is preliminary data.</text>
</comment>
<keyword evidence="4 7" id="KW-0812">Transmembrane</keyword>
<dbReference type="STRING" id="307507.A0A2V0P4V0"/>
<dbReference type="GO" id="GO:0016020">
    <property type="term" value="C:membrane"/>
    <property type="evidence" value="ECO:0007669"/>
    <property type="project" value="UniProtKB-SubCell"/>
</dbReference>
<evidence type="ECO:0000313" key="9">
    <source>
        <dbReference type="Proteomes" id="UP000247498"/>
    </source>
</evidence>
<evidence type="ECO:0000256" key="1">
    <source>
        <dbReference type="ARBA" id="ARBA00004141"/>
    </source>
</evidence>
<name>A0A2V0P4V0_9CHLO</name>
<evidence type="ECO:0000256" key="4">
    <source>
        <dbReference type="ARBA" id="ARBA00022692"/>
    </source>
</evidence>
<comment type="subcellular location">
    <subcellularLocation>
        <location evidence="1">Membrane</location>
        <topology evidence="1">Multi-pass membrane protein</topology>
    </subcellularLocation>
</comment>
<proteinExistence type="inferred from homology"/>
<dbReference type="OrthoDB" id="627262at2759"/>
<organism evidence="8 9">
    <name type="scientific">Raphidocelis subcapitata</name>
    <dbReference type="NCBI Taxonomy" id="307507"/>
    <lineage>
        <taxon>Eukaryota</taxon>
        <taxon>Viridiplantae</taxon>
        <taxon>Chlorophyta</taxon>
        <taxon>core chlorophytes</taxon>
        <taxon>Chlorophyceae</taxon>
        <taxon>CS clade</taxon>
        <taxon>Sphaeropleales</taxon>
        <taxon>Selenastraceae</taxon>
        <taxon>Raphidocelis</taxon>
    </lineage>
</organism>
<feature type="transmembrane region" description="Helical" evidence="7">
    <location>
        <begin position="170"/>
        <end position="196"/>
    </location>
</feature>
<dbReference type="PANTHER" id="PTHR31645:SF0">
    <property type="entry name" value="OLIGOPEPTIDE TRANSPORTER YGL114W-RELATED"/>
    <property type="match status" value="1"/>
</dbReference>
<dbReference type="InParanoid" id="A0A2V0P4V0"/>
<dbReference type="EMBL" id="BDRX01000035">
    <property type="protein sequence ID" value="GBF92880.1"/>
    <property type="molecule type" value="Genomic_DNA"/>
</dbReference>
<protein>
    <submittedName>
        <fullName evidence="8">Metal-nicotianamine transporter-like</fullName>
    </submittedName>
</protein>
<dbReference type="Pfam" id="PF03169">
    <property type="entry name" value="OPT"/>
    <property type="match status" value="1"/>
</dbReference>
<evidence type="ECO:0000256" key="2">
    <source>
        <dbReference type="ARBA" id="ARBA00010276"/>
    </source>
</evidence>
<keyword evidence="9" id="KW-1185">Reference proteome</keyword>
<dbReference type="PANTHER" id="PTHR31645">
    <property type="entry name" value="OLIGOPEPTIDE TRANSPORTER YGL114W-RELATED"/>
    <property type="match status" value="1"/>
</dbReference>
<accession>A0A2V0P4V0</accession>
<reference evidence="8 9" key="1">
    <citation type="journal article" date="2018" name="Sci. Rep.">
        <title>Raphidocelis subcapitata (=Pseudokirchneriella subcapitata) provides an insight into genome evolution and environmental adaptations in the Sphaeropleales.</title>
        <authorList>
            <person name="Suzuki S."/>
            <person name="Yamaguchi H."/>
            <person name="Nakajima N."/>
            <person name="Kawachi M."/>
        </authorList>
    </citation>
    <scope>NUCLEOTIDE SEQUENCE [LARGE SCALE GENOMIC DNA]</scope>
    <source>
        <strain evidence="8 9">NIES-35</strain>
    </source>
</reference>
<feature type="transmembrane region" description="Helical" evidence="7">
    <location>
        <begin position="138"/>
        <end position="158"/>
    </location>
</feature>
<evidence type="ECO:0000256" key="3">
    <source>
        <dbReference type="ARBA" id="ARBA00022448"/>
    </source>
</evidence>
<evidence type="ECO:0000256" key="7">
    <source>
        <dbReference type="SAM" id="Phobius"/>
    </source>
</evidence>
<feature type="transmembrane region" description="Helical" evidence="7">
    <location>
        <begin position="39"/>
        <end position="63"/>
    </location>
</feature>
<dbReference type="Proteomes" id="UP000247498">
    <property type="component" value="Unassembled WGS sequence"/>
</dbReference>
<dbReference type="GO" id="GO:0035673">
    <property type="term" value="F:oligopeptide transmembrane transporter activity"/>
    <property type="evidence" value="ECO:0007669"/>
    <property type="project" value="InterPro"/>
</dbReference>
<comment type="similarity">
    <text evidence="2">Belongs to the YSL (TC 2.A.67.2) family.</text>
</comment>
<gene>
    <name evidence="8" type="ORF">Rsub_05499</name>
</gene>
<keyword evidence="6 7" id="KW-0472">Membrane</keyword>